<reference evidence="1" key="1">
    <citation type="submission" date="2024-06" db="EMBL/GenBank/DDBJ databases">
        <authorList>
            <consortium name="consrtm"/>
            <person name="Uemura M."/>
            <person name="Terahara T."/>
        </authorList>
    </citation>
    <scope>NUCLEOTIDE SEQUENCE</scope>
    <source>
        <strain evidence="1">KM77-8</strain>
    </source>
</reference>
<protein>
    <recommendedName>
        <fullName evidence="2">Cupin domain-containing protein</fullName>
    </recommendedName>
</protein>
<reference evidence="1" key="2">
    <citation type="submission" date="2024-07" db="EMBL/GenBank/DDBJ databases">
        <title>Streptomyces haneummycinica sp. nov., a new antibiotic-producing actinobacterium isolated from marine sediment.</title>
        <authorList>
            <person name="Uemura M."/>
            <person name="Hamada M."/>
            <person name="Hirano S."/>
            <person name="Kobayashi K."/>
            <person name="Ohshiro T."/>
            <person name="Kobayashi T."/>
            <person name="Terahara T."/>
        </authorList>
    </citation>
    <scope>NUCLEOTIDE SEQUENCE</scope>
    <source>
        <strain evidence="1">KM77-8</strain>
    </source>
</reference>
<accession>A0AAT9HVH0</accession>
<dbReference type="AlphaFoldDB" id="A0AAT9HVH0"/>
<dbReference type="Gene3D" id="2.60.120.10">
    <property type="entry name" value="Jelly Rolls"/>
    <property type="match status" value="1"/>
</dbReference>
<dbReference type="InterPro" id="IPR011051">
    <property type="entry name" value="RmlC_Cupin_sf"/>
</dbReference>
<evidence type="ECO:0000313" key="1">
    <source>
        <dbReference type="EMBL" id="BFO21001.1"/>
    </source>
</evidence>
<dbReference type="SUPFAM" id="SSF51182">
    <property type="entry name" value="RmlC-like cupins"/>
    <property type="match status" value="1"/>
</dbReference>
<organism evidence="1">
    <name type="scientific">Streptomyces haneummycinicus</name>
    <dbReference type="NCBI Taxonomy" id="3074435"/>
    <lineage>
        <taxon>Bacteria</taxon>
        <taxon>Bacillati</taxon>
        <taxon>Actinomycetota</taxon>
        <taxon>Actinomycetes</taxon>
        <taxon>Kitasatosporales</taxon>
        <taxon>Streptomycetaceae</taxon>
        <taxon>Streptomyces</taxon>
    </lineage>
</organism>
<evidence type="ECO:0008006" key="2">
    <source>
        <dbReference type="Google" id="ProtNLM"/>
    </source>
</evidence>
<sequence length="226" mass="24139">MTTPLIDLFASALRFRLDGDARVTERRMTSGDSGVWQIATFHAETDADVHGDHWEMHPEADEAVCCLSGGVRLHLRPTALGGAEDMVRLRAGTAVIVSRGRWHRLEPATPSDLMSITLRHGPRLERRTPRCGSGGRRISRRWRAAARVAPVRVAGRAVEVAVAFGDRGAVQGRVLLAQVEEDLALADLRSAYDAGGGRGDGQAGGGDVGELLVLVGEGAALDLPVQ</sequence>
<name>A0AAT9HVH0_9ACTN</name>
<dbReference type="InterPro" id="IPR014710">
    <property type="entry name" value="RmlC-like_jellyroll"/>
</dbReference>
<proteinExistence type="predicted"/>
<gene>
    <name evidence="1" type="ORF">SHKM778_73890</name>
</gene>
<dbReference type="EMBL" id="AP035768">
    <property type="protein sequence ID" value="BFO21001.1"/>
    <property type="molecule type" value="Genomic_DNA"/>
</dbReference>